<dbReference type="InterPro" id="IPR029044">
    <property type="entry name" value="Nucleotide-diphossugar_trans"/>
</dbReference>
<evidence type="ECO:0000313" key="2">
    <source>
        <dbReference type="EMBL" id="CDR30534.1"/>
    </source>
</evidence>
<keyword evidence="2" id="KW-0808">Transferase</keyword>
<dbReference type="Pfam" id="PF00483">
    <property type="entry name" value="NTP_transferase"/>
    <property type="match status" value="1"/>
</dbReference>
<dbReference type="InterPro" id="IPR050486">
    <property type="entry name" value="Mannose-1P_guanyltransferase"/>
</dbReference>
<keyword evidence="3" id="KW-1185">Reference proteome</keyword>
<dbReference type="RefSeq" id="WP_045749071.1">
    <property type="nucleotide sequence ID" value="NZ_FUZK01000003.1"/>
</dbReference>
<protein>
    <submittedName>
        <fullName evidence="2">D-glycero-D-manno-heptose 1-phosphate guanosyltransferase</fullName>
    </submittedName>
</protein>
<accession>A0A061AAW0</accession>
<dbReference type="InterPro" id="IPR005835">
    <property type="entry name" value="NTP_transferase_dom"/>
</dbReference>
<dbReference type="STRING" id="35623.Aocu_04610"/>
<dbReference type="Gene3D" id="3.90.550.10">
    <property type="entry name" value="Spore Coat Polysaccharide Biosynthesis Protein SpsA, Chain A"/>
    <property type="match status" value="1"/>
</dbReference>
<dbReference type="PANTHER" id="PTHR22572">
    <property type="entry name" value="SUGAR-1-PHOSPHATE GUANYL TRANSFERASE"/>
    <property type="match status" value="1"/>
</dbReference>
<dbReference type="HOGENOM" id="CLU_029499_2_0_14"/>
<sequence>MEAIILAGGFGTRLQGVVKDVPKPMADVNGRPFLEYVLDDLIQAGFKHAVLSVGYKHEIIMNHFGSKYKDLDISYAIEEEPLGTGGAIRFALKIIKSDYFFVLNGDTLFRINYQEMIHPEPIVMALKYLNQNDRYGQVTFKNGYVSSFIEKGSASKEGYINGGIYRFHRAFLESLMLPKKFSLEKDVLEKHVFLKPIKGVSFDAYFIDMGIPEDYQKLKEDLLYE</sequence>
<feature type="domain" description="Nucleotidyl transferase" evidence="1">
    <location>
        <begin position="3"/>
        <end position="221"/>
    </location>
</feature>
<gene>
    <name evidence="2" type="primary">hddC</name>
    <name evidence="2" type="ORF">Aocu_04610</name>
</gene>
<dbReference type="PATRIC" id="fig|35623.3.peg.462"/>
<dbReference type="KEGG" id="aoc:Aocu_04610"/>
<dbReference type="CDD" id="cd06915">
    <property type="entry name" value="NTP_transferase_WcbM_like"/>
    <property type="match status" value="1"/>
</dbReference>
<evidence type="ECO:0000259" key="1">
    <source>
        <dbReference type="Pfam" id="PF00483"/>
    </source>
</evidence>
<proteinExistence type="predicted"/>
<dbReference type="EMBL" id="LK028559">
    <property type="protein sequence ID" value="CDR30534.1"/>
    <property type="molecule type" value="Genomic_DNA"/>
</dbReference>
<evidence type="ECO:0000313" key="3">
    <source>
        <dbReference type="Proteomes" id="UP000032434"/>
    </source>
</evidence>
<name>A0A061AAW0_9MOLU</name>
<dbReference type="Proteomes" id="UP000032434">
    <property type="component" value="Chromosome 1"/>
</dbReference>
<dbReference type="FunCoup" id="A0A061AAW0">
    <property type="interactions" value="60"/>
</dbReference>
<dbReference type="AlphaFoldDB" id="A0A061AAW0"/>
<dbReference type="InParanoid" id="A0A061AAW0"/>
<organism evidence="2 3">
    <name type="scientific">Acholeplasma oculi</name>
    <dbReference type="NCBI Taxonomy" id="35623"/>
    <lineage>
        <taxon>Bacteria</taxon>
        <taxon>Bacillati</taxon>
        <taxon>Mycoplasmatota</taxon>
        <taxon>Mollicutes</taxon>
        <taxon>Acholeplasmatales</taxon>
        <taxon>Acholeplasmataceae</taxon>
        <taxon>Acholeplasma</taxon>
    </lineage>
</organism>
<dbReference type="GO" id="GO:0016740">
    <property type="term" value="F:transferase activity"/>
    <property type="evidence" value="ECO:0007669"/>
    <property type="project" value="UniProtKB-KW"/>
</dbReference>
<dbReference type="SUPFAM" id="SSF53448">
    <property type="entry name" value="Nucleotide-diphospho-sugar transferases"/>
    <property type="match status" value="1"/>
</dbReference>
<reference evidence="3" key="1">
    <citation type="submission" date="2014-05" db="EMBL/GenBank/DDBJ databases">
        <authorList>
            <person name="Kube M."/>
        </authorList>
    </citation>
    <scope>NUCLEOTIDE SEQUENCE [LARGE SCALE GENOMIC DNA]</scope>
</reference>